<accession>A0AA96WGH4</accession>
<dbReference type="EMBL" id="CP053586">
    <property type="protein sequence ID" value="WNZ24185.1"/>
    <property type="molecule type" value="Genomic_DNA"/>
</dbReference>
<dbReference type="RefSeq" id="WP_316429870.1">
    <property type="nucleotide sequence ID" value="NZ_CP053586.1"/>
</dbReference>
<protein>
    <submittedName>
        <fullName evidence="1">Uncharacterized protein</fullName>
    </submittedName>
</protein>
<gene>
    <name evidence="1" type="ORF">HJG54_15875</name>
</gene>
<name>A0AA96WGH4_9CYAN</name>
<evidence type="ECO:0000313" key="1">
    <source>
        <dbReference type="EMBL" id="WNZ24185.1"/>
    </source>
</evidence>
<dbReference type="AlphaFoldDB" id="A0AA96WGH4"/>
<reference evidence="1" key="1">
    <citation type="submission" date="2020-05" db="EMBL/GenBank/DDBJ databases">
        <authorList>
            <person name="Zhu T."/>
            <person name="Keshari N."/>
            <person name="Lu X."/>
        </authorList>
    </citation>
    <scope>NUCLEOTIDE SEQUENCE</scope>
    <source>
        <strain evidence="1">NK1-12</strain>
    </source>
</reference>
<sequence>MLKSNQRAFLPWRTLVKQLHKPIAGLFVAAGLVAVGVPAPVQSSEAANSTERPSMADGVYLYGQSAEPNTVGSEYIVFEVNQGEVVGGFYMPNSSFDCFYGTVQADQLALTVIDSYEQTRHPYAVALASTGNVASAGNETAAPVGLEGYQRLPQLSEIDQRVLSTCKADHGR</sequence>
<organism evidence="1">
    <name type="scientific">Leptolyngbya sp. NK1-12</name>
    <dbReference type="NCBI Taxonomy" id="2547451"/>
    <lineage>
        <taxon>Bacteria</taxon>
        <taxon>Bacillati</taxon>
        <taxon>Cyanobacteriota</taxon>
        <taxon>Cyanophyceae</taxon>
        <taxon>Leptolyngbyales</taxon>
        <taxon>Leptolyngbyaceae</taxon>
        <taxon>Leptolyngbya group</taxon>
        <taxon>Leptolyngbya</taxon>
    </lineage>
</organism>
<proteinExistence type="predicted"/>